<dbReference type="AlphaFoldDB" id="A0A4S8LSV0"/>
<organism evidence="1 2">
    <name type="scientific">Dendrothele bispora (strain CBS 962.96)</name>
    <dbReference type="NCBI Taxonomy" id="1314807"/>
    <lineage>
        <taxon>Eukaryota</taxon>
        <taxon>Fungi</taxon>
        <taxon>Dikarya</taxon>
        <taxon>Basidiomycota</taxon>
        <taxon>Agaricomycotina</taxon>
        <taxon>Agaricomycetes</taxon>
        <taxon>Agaricomycetidae</taxon>
        <taxon>Agaricales</taxon>
        <taxon>Agaricales incertae sedis</taxon>
        <taxon>Dendrothele</taxon>
    </lineage>
</organism>
<keyword evidence="2" id="KW-1185">Reference proteome</keyword>
<dbReference type="OrthoDB" id="3053652at2759"/>
<evidence type="ECO:0000313" key="1">
    <source>
        <dbReference type="EMBL" id="THU92360.1"/>
    </source>
</evidence>
<sequence length="134" mass="14989">MPNSQNLSVQHLVDELVRTLKSGGHQYLTEAEIVKIERKLQISVSILRGTRNSLQKIHQLPREILTMILLNVREKYLASYLREKRTPFSIPNGCPCSTYVAIGEESLLLVRCSGQELIVVSCQANSCNAPSLPT</sequence>
<evidence type="ECO:0000313" key="2">
    <source>
        <dbReference type="Proteomes" id="UP000297245"/>
    </source>
</evidence>
<reference evidence="1 2" key="1">
    <citation type="journal article" date="2019" name="Nat. Ecol. Evol.">
        <title>Megaphylogeny resolves global patterns of mushroom evolution.</title>
        <authorList>
            <person name="Varga T."/>
            <person name="Krizsan K."/>
            <person name="Foldi C."/>
            <person name="Dima B."/>
            <person name="Sanchez-Garcia M."/>
            <person name="Sanchez-Ramirez S."/>
            <person name="Szollosi G.J."/>
            <person name="Szarkandi J.G."/>
            <person name="Papp V."/>
            <person name="Albert L."/>
            <person name="Andreopoulos W."/>
            <person name="Angelini C."/>
            <person name="Antonin V."/>
            <person name="Barry K.W."/>
            <person name="Bougher N.L."/>
            <person name="Buchanan P."/>
            <person name="Buyck B."/>
            <person name="Bense V."/>
            <person name="Catcheside P."/>
            <person name="Chovatia M."/>
            <person name="Cooper J."/>
            <person name="Damon W."/>
            <person name="Desjardin D."/>
            <person name="Finy P."/>
            <person name="Geml J."/>
            <person name="Haridas S."/>
            <person name="Hughes K."/>
            <person name="Justo A."/>
            <person name="Karasinski D."/>
            <person name="Kautmanova I."/>
            <person name="Kiss B."/>
            <person name="Kocsube S."/>
            <person name="Kotiranta H."/>
            <person name="LaButti K.M."/>
            <person name="Lechner B.E."/>
            <person name="Liimatainen K."/>
            <person name="Lipzen A."/>
            <person name="Lukacs Z."/>
            <person name="Mihaltcheva S."/>
            <person name="Morgado L.N."/>
            <person name="Niskanen T."/>
            <person name="Noordeloos M.E."/>
            <person name="Ohm R.A."/>
            <person name="Ortiz-Santana B."/>
            <person name="Ovrebo C."/>
            <person name="Racz N."/>
            <person name="Riley R."/>
            <person name="Savchenko A."/>
            <person name="Shiryaev A."/>
            <person name="Soop K."/>
            <person name="Spirin V."/>
            <person name="Szebenyi C."/>
            <person name="Tomsovsky M."/>
            <person name="Tulloss R.E."/>
            <person name="Uehling J."/>
            <person name="Grigoriev I.V."/>
            <person name="Vagvolgyi C."/>
            <person name="Papp T."/>
            <person name="Martin F.M."/>
            <person name="Miettinen O."/>
            <person name="Hibbett D.S."/>
            <person name="Nagy L.G."/>
        </authorList>
    </citation>
    <scope>NUCLEOTIDE SEQUENCE [LARGE SCALE GENOMIC DNA]</scope>
    <source>
        <strain evidence="1 2">CBS 962.96</strain>
    </source>
</reference>
<dbReference type="Proteomes" id="UP000297245">
    <property type="component" value="Unassembled WGS sequence"/>
</dbReference>
<protein>
    <submittedName>
        <fullName evidence="1">Uncharacterized protein</fullName>
    </submittedName>
</protein>
<dbReference type="EMBL" id="ML179281">
    <property type="protein sequence ID" value="THU92360.1"/>
    <property type="molecule type" value="Genomic_DNA"/>
</dbReference>
<proteinExistence type="predicted"/>
<name>A0A4S8LSV0_DENBC</name>
<gene>
    <name evidence="1" type="ORF">K435DRAFT_210905</name>
</gene>
<accession>A0A4S8LSV0</accession>